<dbReference type="STRING" id="1123008.GCA_000380985_03405"/>
<dbReference type="PANTHER" id="PTHR43811">
    <property type="entry name" value="FKBP-TYPE PEPTIDYL-PROLYL CIS-TRANS ISOMERASE FKPA"/>
    <property type="match status" value="1"/>
</dbReference>
<dbReference type="Gene3D" id="1.10.287.460">
    <property type="entry name" value="Peptidyl-prolyl cis-trans isomerase, FKBP-type, N-terminal domain"/>
    <property type="match status" value="1"/>
</dbReference>
<reference evidence="10" key="1">
    <citation type="journal article" date="2015" name="MBio">
        <title>Genome-Resolved Metagenomic Analysis Reveals Roles for Candidate Phyla and Other Microbial Community Members in Biogeochemical Transformations in Oil Reservoirs.</title>
        <authorList>
            <person name="Hu P."/>
            <person name="Tom L."/>
            <person name="Singh A."/>
            <person name="Thomas B.C."/>
            <person name="Baker B.J."/>
            <person name="Piceno Y.M."/>
            <person name="Andersen G.L."/>
            <person name="Banfield J.F."/>
        </authorList>
    </citation>
    <scope>NUCLEOTIDE SEQUENCE [LARGE SCALE GENOMIC DNA]</scope>
</reference>
<evidence type="ECO:0000256" key="2">
    <source>
        <dbReference type="ARBA" id="ARBA00006577"/>
    </source>
</evidence>
<dbReference type="AlphaFoldDB" id="A0A117LZK4"/>
<dbReference type="Gene3D" id="3.10.50.40">
    <property type="match status" value="1"/>
</dbReference>
<dbReference type="EC" id="5.2.1.8" evidence="7"/>
<dbReference type="GO" id="GO:0003755">
    <property type="term" value="F:peptidyl-prolyl cis-trans isomerase activity"/>
    <property type="evidence" value="ECO:0007669"/>
    <property type="project" value="UniProtKB-UniRule"/>
</dbReference>
<keyword evidence="4 6" id="KW-0697">Rotamase</keyword>
<dbReference type="InterPro" id="IPR001179">
    <property type="entry name" value="PPIase_FKBP_dom"/>
</dbReference>
<dbReference type="Pfam" id="PF00254">
    <property type="entry name" value="FKBP_C"/>
    <property type="match status" value="1"/>
</dbReference>
<dbReference type="EMBL" id="LGGN01000272">
    <property type="protein sequence ID" value="KUK76299.1"/>
    <property type="molecule type" value="Genomic_DNA"/>
</dbReference>
<evidence type="ECO:0000256" key="6">
    <source>
        <dbReference type="PROSITE-ProRule" id="PRU00277"/>
    </source>
</evidence>
<dbReference type="Proteomes" id="UP000053860">
    <property type="component" value="Unassembled WGS sequence"/>
</dbReference>
<organism evidence="9 10">
    <name type="scientific">Proteiniphilum acetatigenes</name>
    <dbReference type="NCBI Taxonomy" id="294710"/>
    <lineage>
        <taxon>Bacteria</taxon>
        <taxon>Pseudomonadati</taxon>
        <taxon>Bacteroidota</taxon>
        <taxon>Bacteroidia</taxon>
        <taxon>Bacteroidales</taxon>
        <taxon>Dysgonomonadaceae</taxon>
        <taxon>Proteiniphilum</taxon>
    </lineage>
</organism>
<dbReference type="PATRIC" id="fig|294710.3.peg.1704"/>
<dbReference type="FunFam" id="3.10.50.40:FF:000045">
    <property type="entry name" value="Peptidyl-prolyl cis-trans isomerase"/>
    <property type="match status" value="1"/>
</dbReference>
<evidence type="ECO:0000256" key="7">
    <source>
        <dbReference type="RuleBase" id="RU003915"/>
    </source>
</evidence>
<accession>A0A117LZK4</accession>
<feature type="domain" description="PPIase FKBP-type" evidence="8">
    <location>
        <begin position="108"/>
        <end position="194"/>
    </location>
</feature>
<evidence type="ECO:0000256" key="4">
    <source>
        <dbReference type="ARBA" id="ARBA00023110"/>
    </source>
</evidence>
<evidence type="ECO:0000313" key="9">
    <source>
        <dbReference type="EMBL" id="KUK76299.1"/>
    </source>
</evidence>
<keyword evidence="5 6" id="KW-0413">Isomerase</keyword>
<protein>
    <recommendedName>
        <fullName evidence="7">Peptidyl-prolyl cis-trans isomerase</fullName>
        <ecNumber evidence="7">5.2.1.8</ecNumber>
    </recommendedName>
</protein>
<dbReference type="SUPFAM" id="SSF54534">
    <property type="entry name" value="FKBP-like"/>
    <property type="match status" value="1"/>
</dbReference>
<comment type="catalytic activity">
    <reaction evidence="1 6 7">
        <text>[protein]-peptidylproline (omega=180) = [protein]-peptidylproline (omega=0)</text>
        <dbReference type="Rhea" id="RHEA:16237"/>
        <dbReference type="Rhea" id="RHEA-COMP:10747"/>
        <dbReference type="Rhea" id="RHEA-COMP:10748"/>
        <dbReference type="ChEBI" id="CHEBI:83833"/>
        <dbReference type="ChEBI" id="CHEBI:83834"/>
        <dbReference type="EC" id="5.2.1.8"/>
    </reaction>
</comment>
<sequence length="194" mass="21230">MDKLSYALGMSMASNLMNSGLRNIDVASFTDAFKSIFNNTAPSISPQEANQVIQDFFSKRQDEMLNRNLEEGKAFLAENGKNEKVVTLPSGLQYEVLTEGKGARPGLTDKVKCHYHGTLLDGTVFDSSVQRGQPAVFGVNQVIKGWVEALQLMAVGSKWRLFIPSHLAYGEQGAGNSIEPNSTLIFEVELLGIE</sequence>
<dbReference type="PANTHER" id="PTHR43811:SF19">
    <property type="entry name" value="39 KDA FK506-BINDING NUCLEAR PROTEIN"/>
    <property type="match status" value="1"/>
</dbReference>
<dbReference type="InterPro" id="IPR000774">
    <property type="entry name" value="PPIase_FKBP_N"/>
</dbReference>
<evidence type="ECO:0000313" key="10">
    <source>
        <dbReference type="Proteomes" id="UP000053860"/>
    </source>
</evidence>
<dbReference type="InterPro" id="IPR036944">
    <property type="entry name" value="PPIase_FKBP_N_sf"/>
</dbReference>
<dbReference type="InterPro" id="IPR046357">
    <property type="entry name" value="PPIase_dom_sf"/>
</dbReference>
<dbReference type="GO" id="GO:0006457">
    <property type="term" value="P:protein folding"/>
    <property type="evidence" value="ECO:0007669"/>
    <property type="project" value="InterPro"/>
</dbReference>
<proteinExistence type="inferred from homology"/>
<comment type="similarity">
    <text evidence="2 7">Belongs to the FKBP-type PPIase family.</text>
</comment>
<dbReference type="PROSITE" id="PS50059">
    <property type="entry name" value="FKBP_PPIASE"/>
    <property type="match status" value="1"/>
</dbReference>
<evidence type="ECO:0000256" key="1">
    <source>
        <dbReference type="ARBA" id="ARBA00000971"/>
    </source>
</evidence>
<name>A0A117LZK4_9BACT</name>
<evidence type="ECO:0000256" key="5">
    <source>
        <dbReference type="ARBA" id="ARBA00023235"/>
    </source>
</evidence>
<gene>
    <name evidence="9" type="ORF">XD92_1267</name>
</gene>
<comment type="caution">
    <text evidence="9">The sequence shown here is derived from an EMBL/GenBank/DDBJ whole genome shotgun (WGS) entry which is preliminary data.</text>
</comment>
<evidence type="ECO:0000259" key="8">
    <source>
        <dbReference type="PROSITE" id="PS50059"/>
    </source>
</evidence>
<evidence type="ECO:0000256" key="3">
    <source>
        <dbReference type="ARBA" id="ARBA00022729"/>
    </source>
</evidence>
<dbReference type="Pfam" id="PF01346">
    <property type="entry name" value="FKBP_N"/>
    <property type="match status" value="1"/>
</dbReference>
<keyword evidence="3" id="KW-0732">Signal</keyword>